<evidence type="ECO:0000256" key="12">
    <source>
        <dbReference type="ARBA" id="ARBA00023014"/>
    </source>
</evidence>
<comment type="similarity">
    <text evidence="4">Belongs to the Nth/MutY family.</text>
</comment>
<accession>A0A926HMJ5</accession>
<evidence type="ECO:0000259" key="15">
    <source>
        <dbReference type="SMART" id="SM00478"/>
    </source>
</evidence>
<dbReference type="InterPro" id="IPR044298">
    <property type="entry name" value="MIG/MutY"/>
</dbReference>
<evidence type="ECO:0000313" key="17">
    <source>
        <dbReference type="Proteomes" id="UP000654279"/>
    </source>
</evidence>
<name>A0A926HMJ5_9FIRM</name>
<comment type="function">
    <text evidence="3">Adenine glycosylase active on G-A mispairs. MutY also corrects error-prone DNA synthesis past GO lesions which are due to the oxidatively damaged form of guanine: 7,8-dihydro-8-oxoguanine (8-oxo-dGTP).</text>
</comment>
<dbReference type="InterPro" id="IPR023170">
    <property type="entry name" value="HhH_base_excis_C"/>
</dbReference>
<dbReference type="Gene3D" id="1.10.340.30">
    <property type="entry name" value="Hypothetical protein, domain 2"/>
    <property type="match status" value="1"/>
</dbReference>
<dbReference type="SMART" id="SM00478">
    <property type="entry name" value="ENDO3c"/>
    <property type="match status" value="1"/>
</dbReference>
<gene>
    <name evidence="16" type="primary">mutY</name>
    <name evidence="16" type="ORF">H8699_01870</name>
</gene>
<evidence type="ECO:0000256" key="5">
    <source>
        <dbReference type="ARBA" id="ARBA00012045"/>
    </source>
</evidence>
<dbReference type="GO" id="GO:0051539">
    <property type="term" value="F:4 iron, 4 sulfur cluster binding"/>
    <property type="evidence" value="ECO:0007669"/>
    <property type="project" value="UniProtKB-KW"/>
</dbReference>
<dbReference type="SUPFAM" id="SSF55811">
    <property type="entry name" value="Nudix"/>
    <property type="match status" value="1"/>
</dbReference>
<keyword evidence="8" id="KW-0479">Metal-binding</keyword>
<protein>
    <recommendedName>
        <fullName evidence="6">Adenine DNA glycosylase</fullName>
        <ecNumber evidence="5">3.2.2.31</ecNumber>
    </recommendedName>
</protein>
<evidence type="ECO:0000256" key="2">
    <source>
        <dbReference type="ARBA" id="ARBA00001966"/>
    </source>
</evidence>
<dbReference type="NCBIfam" id="TIGR01084">
    <property type="entry name" value="mutY"/>
    <property type="match status" value="1"/>
</dbReference>
<feature type="domain" description="HhH-GPD" evidence="15">
    <location>
        <begin position="37"/>
        <end position="188"/>
    </location>
</feature>
<comment type="cofactor">
    <cofactor evidence="2">
        <name>[4Fe-4S] cluster</name>
        <dbReference type="ChEBI" id="CHEBI:49883"/>
    </cofactor>
</comment>
<dbReference type="EMBL" id="JACRSO010000001">
    <property type="protein sequence ID" value="MBC8528186.1"/>
    <property type="molecule type" value="Genomic_DNA"/>
</dbReference>
<comment type="caution">
    <text evidence="16">The sequence shown here is derived from an EMBL/GenBank/DDBJ whole genome shotgun (WGS) entry which is preliminary data.</text>
</comment>
<comment type="catalytic activity">
    <reaction evidence="1">
        <text>Hydrolyzes free adenine bases from 7,8-dihydro-8-oxoguanine:adenine mismatched double-stranded DNA, leaving an apurinic site.</text>
        <dbReference type="EC" id="3.2.2.31"/>
    </reaction>
</comment>
<keyword evidence="9" id="KW-0227">DNA damage</keyword>
<keyword evidence="11" id="KW-0408">Iron</keyword>
<dbReference type="PANTHER" id="PTHR42944:SF1">
    <property type="entry name" value="ADENINE DNA GLYCOSYLASE"/>
    <property type="match status" value="1"/>
</dbReference>
<dbReference type="InterPro" id="IPR011257">
    <property type="entry name" value="DNA_glycosylase"/>
</dbReference>
<dbReference type="InterPro" id="IPR015797">
    <property type="entry name" value="NUDIX_hydrolase-like_dom_sf"/>
</dbReference>
<dbReference type="GO" id="GO:0006284">
    <property type="term" value="P:base-excision repair"/>
    <property type="evidence" value="ECO:0007669"/>
    <property type="project" value="InterPro"/>
</dbReference>
<proteinExistence type="inferred from homology"/>
<dbReference type="Proteomes" id="UP000654279">
    <property type="component" value="Unassembled WGS sequence"/>
</dbReference>
<dbReference type="GO" id="GO:0006298">
    <property type="term" value="P:mismatch repair"/>
    <property type="evidence" value="ECO:0007669"/>
    <property type="project" value="TreeGrafter"/>
</dbReference>
<dbReference type="FunFam" id="1.10.340.30:FF:000002">
    <property type="entry name" value="Adenine DNA glycosylase"/>
    <property type="match status" value="1"/>
</dbReference>
<dbReference type="PROSITE" id="PS01155">
    <property type="entry name" value="ENDONUCLEASE_III_2"/>
    <property type="match status" value="1"/>
</dbReference>
<dbReference type="InterPro" id="IPR004036">
    <property type="entry name" value="Endonuclease-III-like_CS2"/>
</dbReference>
<evidence type="ECO:0000256" key="13">
    <source>
        <dbReference type="ARBA" id="ARBA00023204"/>
    </source>
</evidence>
<dbReference type="PANTHER" id="PTHR42944">
    <property type="entry name" value="ADENINE DNA GLYCOSYLASE"/>
    <property type="match status" value="1"/>
</dbReference>
<evidence type="ECO:0000256" key="9">
    <source>
        <dbReference type="ARBA" id="ARBA00022763"/>
    </source>
</evidence>
<dbReference type="SMART" id="SM00525">
    <property type="entry name" value="FES"/>
    <property type="match status" value="1"/>
</dbReference>
<dbReference type="GO" id="GO:0000701">
    <property type="term" value="F:purine-specific mismatch base pair DNA N-glycosylase activity"/>
    <property type="evidence" value="ECO:0007669"/>
    <property type="project" value="UniProtKB-EC"/>
</dbReference>
<sequence length="346" mass="38558">MEKTWQLALLKWYRENKRDLPWRRSRDPYAIWVSEIMLQQTRVDTVIPYYQRFLALFPDMKALAGAPIEKVYKAWEGLGYYSRARNLQRGAQTVLERFDGAMPREAALLQKIPGIGEYTAGAISSIAFDQPACAVDGNVMRVGARLYGDGQDIALPATKKYWQKEALGWIPQGQAGDFNQALMELGALICLPRGAKCAACPVKEWCRAFENGQVEALPVKSAKAKPKVERYRVLALVDEKERVLFCRRPEGGLLGGLWLLPMLAQGEDVESYIAKLGLTAVERLPLGKARHVFTHLVWEMEGELIRVCGGGSLPQGGAWVEKGGWQALALPGAQAKLVRALEEELC</sequence>
<evidence type="ECO:0000256" key="8">
    <source>
        <dbReference type="ARBA" id="ARBA00022723"/>
    </source>
</evidence>
<evidence type="ECO:0000256" key="4">
    <source>
        <dbReference type="ARBA" id="ARBA00008343"/>
    </source>
</evidence>
<dbReference type="InterPro" id="IPR003651">
    <property type="entry name" value="Endonuclease3_FeS-loop_motif"/>
</dbReference>
<dbReference type="EC" id="3.2.2.31" evidence="5"/>
<dbReference type="Gene3D" id="1.10.1670.10">
    <property type="entry name" value="Helix-hairpin-Helix base-excision DNA repair enzymes (C-terminal)"/>
    <property type="match status" value="1"/>
</dbReference>
<dbReference type="GO" id="GO:0034039">
    <property type="term" value="F:8-oxo-7,8-dihydroguanine DNA N-glycosylase activity"/>
    <property type="evidence" value="ECO:0007669"/>
    <property type="project" value="TreeGrafter"/>
</dbReference>
<evidence type="ECO:0000256" key="6">
    <source>
        <dbReference type="ARBA" id="ARBA00022023"/>
    </source>
</evidence>
<dbReference type="Gene3D" id="3.90.79.10">
    <property type="entry name" value="Nucleoside Triphosphate Pyrophosphohydrolase"/>
    <property type="match status" value="1"/>
</dbReference>
<evidence type="ECO:0000256" key="14">
    <source>
        <dbReference type="ARBA" id="ARBA00023295"/>
    </source>
</evidence>
<dbReference type="GO" id="GO:0032357">
    <property type="term" value="F:oxidized purine DNA binding"/>
    <property type="evidence" value="ECO:0007669"/>
    <property type="project" value="TreeGrafter"/>
</dbReference>
<dbReference type="CDD" id="cd00056">
    <property type="entry name" value="ENDO3c"/>
    <property type="match status" value="1"/>
</dbReference>
<dbReference type="InterPro" id="IPR005760">
    <property type="entry name" value="A/G_AdeGlyc_MutY"/>
</dbReference>
<organism evidence="16 17">
    <name type="scientific">Luoshenia tenuis</name>
    <dbReference type="NCBI Taxonomy" id="2763654"/>
    <lineage>
        <taxon>Bacteria</taxon>
        <taxon>Bacillati</taxon>
        <taxon>Bacillota</taxon>
        <taxon>Clostridia</taxon>
        <taxon>Christensenellales</taxon>
        <taxon>Christensenellaceae</taxon>
        <taxon>Luoshenia</taxon>
    </lineage>
</organism>
<dbReference type="Pfam" id="PF14815">
    <property type="entry name" value="NUDIX_4"/>
    <property type="match status" value="1"/>
</dbReference>
<evidence type="ECO:0000256" key="3">
    <source>
        <dbReference type="ARBA" id="ARBA00002933"/>
    </source>
</evidence>
<dbReference type="AlphaFoldDB" id="A0A926HMJ5"/>
<evidence type="ECO:0000256" key="1">
    <source>
        <dbReference type="ARBA" id="ARBA00000843"/>
    </source>
</evidence>
<evidence type="ECO:0000256" key="7">
    <source>
        <dbReference type="ARBA" id="ARBA00022485"/>
    </source>
</evidence>
<evidence type="ECO:0000256" key="10">
    <source>
        <dbReference type="ARBA" id="ARBA00022801"/>
    </source>
</evidence>
<dbReference type="GO" id="GO:0046872">
    <property type="term" value="F:metal ion binding"/>
    <property type="evidence" value="ECO:0007669"/>
    <property type="project" value="UniProtKB-KW"/>
</dbReference>
<dbReference type="InterPro" id="IPR029119">
    <property type="entry name" value="MutY_C"/>
</dbReference>
<keyword evidence="10" id="KW-0378">Hydrolase</keyword>
<reference evidence="16" key="1">
    <citation type="submission" date="2020-08" db="EMBL/GenBank/DDBJ databases">
        <title>Genome public.</title>
        <authorList>
            <person name="Liu C."/>
            <person name="Sun Q."/>
        </authorList>
    </citation>
    <scope>NUCLEOTIDE SEQUENCE</scope>
    <source>
        <strain evidence="16">NSJ-44</strain>
    </source>
</reference>
<keyword evidence="14" id="KW-0326">Glycosidase</keyword>
<keyword evidence="7" id="KW-0004">4Fe-4S</keyword>
<keyword evidence="17" id="KW-1185">Reference proteome</keyword>
<keyword evidence="12" id="KW-0411">Iron-sulfur</keyword>
<dbReference type="SUPFAM" id="SSF48150">
    <property type="entry name" value="DNA-glycosylase"/>
    <property type="match status" value="1"/>
</dbReference>
<dbReference type="InterPro" id="IPR003265">
    <property type="entry name" value="HhH-GPD_domain"/>
</dbReference>
<evidence type="ECO:0000256" key="11">
    <source>
        <dbReference type="ARBA" id="ARBA00023004"/>
    </source>
</evidence>
<keyword evidence="13" id="KW-0234">DNA repair</keyword>
<dbReference type="Pfam" id="PF00730">
    <property type="entry name" value="HhH-GPD"/>
    <property type="match status" value="1"/>
</dbReference>
<dbReference type="RefSeq" id="WP_249284225.1">
    <property type="nucleotide sequence ID" value="NZ_JACRSO010000001.1"/>
</dbReference>
<evidence type="ECO:0000313" key="16">
    <source>
        <dbReference type="EMBL" id="MBC8528186.1"/>
    </source>
</evidence>
<dbReference type="GO" id="GO:0035485">
    <property type="term" value="F:adenine/guanine mispair binding"/>
    <property type="evidence" value="ECO:0007669"/>
    <property type="project" value="TreeGrafter"/>
</dbReference>